<feature type="transmembrane region" description="Helical" evidence="5">
    <location>
        <begin position="21"/>
        <end position="41"/>
    </location>
</feature>
<keyword evidence="10" id="KW-1185">Reference proteome</keyword>
<dbReference type="InterPro" id="IPR005653">
    <property type="entry name" value="OstA-like_N"/>
</dbReference>
<evidence type="ECO:0000259" key="7">
    <source>
        <dbReference type="Pfam" id="PF04453"/>
    </source>
</evidence>
<dbReference type="GO" id="GO:0009279">
    <property type="term" value="C:cell outer membrane"/>
    <property type="evidence" value="ECO:0007669"/>
    <property type="project" value="UniProtKB-SubCell"/>
</dbReference>
<dbReference type="PANTHER" id="PTHR30189:SF1">
    <property type="entry name" value="LPS-ASSEMBLY PROTEIN LPTD"/>
    <property type="match status" value="1"/>
</dbReference>
<evidence type="ECO:0000256" key="4">
    <source>
        <dbReference type="HAMAP-Rule" id="MF_01411"/>
    </source>
</evidence>
<dbReference type="Pfam" id="PF04453">
    <property type="entry name" value="LptD"/>
    <property type="match status" value="1"/>
</dbReference>
<comment type="similarity">
    <text evidence="4">Belongs to the LptD family.</text>
</comment>
<name>A0A0W0TIX7_9GAMM</name>
<dbReference type="Proteomes" id="UP000251942">
    <property type="component" value="Unassembled WGS sequence"/>
</dbReference>
<evidence type="ECO:0000259" key="6">
    <source>
        <dbReference type="Pfam" id="PF03968"/>
    </source>
</evidence>
<dbReference type="GO" id="GO:0015920">
    <property type="term" value="P:lipopolysaccharide transport"/>
    <property type="evidence" value="ECO:0007669"/>
    <property type="project" value="InterPro"/>
</dbReference>
<comment type="subcellular location">
    <subcellularLocation>
        <location evidence="4">Cell outer membrane</location>
    </subcellularLocation>
</comment>
<feature type="domain" description="LptD C-terminal" evidence="7">
    <location>
        <begin position="369"/>
        <end position="808"/>
    </location>
</feature>
<dbReference type="EMBL" id="UASS01000022">
    <property type="protein sequence ID" value="SPX61669.1"/>
    <property type="molecule type" value="Genomic_DNA"/>
</dbReference>
<sequence>MTLNIRLDAIPQVIHKMICHRYVFAGFIATSTLAIGTYHVATYASDIMMEPVQACVIARDVELNAVVRSRIAQCLGWQENAPFSVCRGSYTPLTVTPLADDEILIMANNVSFYNQGRSQLSGDVEVQQTERIVNAQTAYVYRDAKSNKVTKIELFGDVKYLEPERLMIARKATINPQDKSGQVEDVLYRFNSQRQGAILPAWGRASLIQRFANQDYRLEQATYSNCAPEDKAWQIEAETITLDKAKATGVARNAKLRVGGWPVFYTPYFSFPTSKERKSGFLMPIIGTSNVGGFDYAQPYYWNIAPNYDATLIPHVYSRRGLMLGGQFRYLTTHSYGVFNGRFLPNDRAFRNFILDNEVQYPQLRGTSTDRWSVQLKDSTQFNPHLHMGINFQQVSDPYYLQDFSSNLAILTERQLLRQGDLTYTTENWLFRGMLQSYQTLRPVNQTPIEDVYQRLPQLMARGVYDDLPLRGNFSLLGQFDYFQWPDSRLLKPEGPRYHLNPVLSFPQMKPWGFITPSVELVENYYDVKQNRTFFDRDAFPLNNSPYFLNTNAYGSNYYPYGLNYYSSYALNSNGTPLNRQFNRTIPRYSVDGGLYFERPVNVMGKMFTQTLEPRLYYLHVPFHDQTPIPVYDSGYMIFNTDQLFRTNRFSGFDRIGDANQLSYAVSSRWLSDQTGGEKATVSIGQTRYFANRRVQLCQNNMGTCVDNPLTLGYLSPLAKSSPIASRAVYRFHPAWVLTGDYVWDPYTSATNNGHLNFHYQPAKNQIVSVGYTYLVNGDITQVANSQVQDNSLHQATFAYAWPLNERWSTLGSYNYNLSKRYAMMTFLGLQYDSCCWAVRLLGGRTFQSLNTQLQPRYNNNVYLQILLKGLGSVGNSDPASTIHTYIPGYTDSFHS</sequence>
<keyword evidence="2 4" id="KW-0472">Membrane</keyword>
<accession>A0A0W0TIX7</accession>
<gene>
    <name evidence="4 9" type="primary">lptD</name>
    <name evidence="8" type="ORF">Lfee_3188</name>
    <name evidence="9" type="ORF">NCTC12022_02413</name>
</gene>
<dbReference type="STRING" id="453.Lfee_3188"/>
<dbReference type="Pfam" id="PF03968">
    <property type="entry name" value="LptD_N"/>
    <property type="match status" value="1"/>
</dbReference>
<evidence type="ECO:0000313" key="10">
    <source>
        <dbReference type="Proteomes" id="UP000054698"/>
    </source>
</evidence>
<dbReference type="InterPro" id="IPR020889">
    <property type="entry name" value="LipoPS_assembly_LptD"/>
</dbReference>
<dbReference type="InterPro" id="IPR007543">
    <property type="entry name" value="LptD_C"/>
</dbReference>
<dbReference type="GO" id="GO:1990351">
    <property type="term" value="C:transporter complex"/>
    <property type="evidence" value="ECO:0007669"/>
    <property type="project" value="TreeGrafter"/>
</dbReference>
<keyword evidence="5" id="KW-1133">Transmembrane helix</keyword>
<feature type="domain" description="Organic solvent tolerance-like N-terminal" evidence="6">
    <location>
        <begin position="107"/>
        <end position="246"/>
    </location>
</feature>
<dbReference type="GO" id="GO:0043165">
    <property type="term" value="P:Gram-negative-bacterium-type cell outer membrane assembly"/>
    <property type="evidence" value="ECO:0007669"/>
    <property type="project" value="UniProtKB-UniRule"/>
</dbReference>
<keyword evidence="5" id="KW-0812">Transmembrane</keyword>
<keyword evidence="3 4" id="KW-0998">Cell outer membrane</keyword>
<comment type="function">
    <text evidence="4">Together with LptE, is involved in the assembly of lipopolysaccharide (LPS) at the surface of the outer membrane.</text>
</comment>
<dbReference type="PANTHER" id="PTHR30189">
    <property type="entry name" value="LPS-ASSEMBLY PROTEIN"/>
    <property type="match status" value="1"/>
</dbReference>
<keyword evidence="1 4" id="KW-0732">Signal</keyword>
<evidence type="ECO:0000313" key="9">
    <source>
        <dbReference type="EMBL" id="SPX61669.1"/>
    </source>
</evidence>
<dbReference type="PATRIC" id="fig|453.4.peg.3472"/>
<dbReference type="EMBL" id="LNYB01000085">
    <property type="protein sequence ID" value="KTC95523.1"/>
    <property type="molecule type" value="Genomic_DNA"/>
</dbReference>
<evidence type="ECO:0000256" key="1">
    <source>
        <dbReference type="ARBA" id="ARBA00022729"/>
    </source>
</evidence>
<proteinExistence type="inferred from homology"/>
<dbReference type="Proteomes" id="UP000054698">
    <property type="component" value="Unassembled WGS sequence"/>
</dbReference>
<reference evidence="9 11" key="2">
    <citation type="submission" date="2018-06" db="EMBL/GenBank/DDBJ databases">
        <authorList>
            <consortium name="Pathogen Informatics"/>
            <person name="Doyle S."/>
        </authorList>
    </citation>
    <scope>NUCLEOTIDE SEQUENCE [LARGE SCALE GENOMIC DNA]</scope>
    <source>
        <strain evidence="9 11">NCTC12022</strain>
    </source>
</reference>
<evidence type="ECO:0000313" key="8">
    <source>
        <dbReference type="EMBL" id="KTC95523.1"/>
    </source>
</evidence>
<comment type="caution">
    <text evidence="4">Lacks conserved residue(s) required for the propagation of feature annotation.</text>
</comment>
<evidence type="ECO:0000256" key="3">
    <source>
        <dbReference type="ARBA" id="ARBA00023237"/>
    </source>
</evidence>
<dbReference type="InterPro" id="IPR050218">
    <property type="entry name" value="LptD"/>
</dbReference>
<organism evidence="8 10">
    <name type="scientific">Legionella feeleii</name>
    <dbReference type="NCBI Taxonomy" id="453"/>
    <lineage>
        <taxon>Bacteria</taxon>
        <taxon>Pseudomonadati</taxon>
        <taxon>Pseudomonadota</taxon>
        <taxon>Gammaproteobacteria</taxon>
        <taxon>Legionellales</taxon>
        <taxon>Legionellaceae</taxon>
        <taxon>Legionella</taxon>
    </lineage>
</organism>
<dbReference type="OrthoDB" id="9760225at2"/>
<dbReference type="AlphaFoldDB" id="A0A0W0TIX7"/>
<evidence type="ECO:0000256" key="5">
    <source>
        <dbReference type="SAM" id="Phobius"/>
    </source>
</evidence>
<comment type="subunit">
    <text evidence="4">Component of the lipopolysaccharide transport and assembly complex. Interacts with LptE and LptA.</text>
</comment>
<protein>
    <recommendedName>
        <fullName evidence="4">LPS-assembly protein LptD</fullName>
    </recommendedName>
</protein>
<evidence type="ECO:0000256" key="2">
    <source>
        <dbReference type="ARBA" id="ARBA00023136"/>
    </source>
</evidence>
<evidence type="ECO:0000313" key="11">
    <source>
        <dbReference type="Proteomes" id="UP000251942"/>
    </source>
</evidence>
<dbReference type="HAMAP" id="MF_01411">
    <property type="entry name" value="LPS_assembly_LptD"/>
    <property type="match status" value="1"/>
</dbReference>
<reference evidence="8 10" key="1">
    <citation type="submission" date="2015-11" db="EMBL/GenBank/DDBJ databases">
        <title>Genomic analysis of 38 Legionella species identifies large and diverse effector repertoires.</title>
        <authorList>
            <person name="Burstein D."/>
            <person name="Amaro F."/>
            <person name="Zusman T."/>
            <person name="Lifshitz Z."/>
            <person name="Cohen O."/>
            <person name="Gilbert J.A."/>
            <person name="Pupko T."/>
            <person name="Shuman H.A."/>
            <person name="Segal G."/>
        </authorList>
    </citation>
    <scope>NUCLEOTIDE SEQUENCE [LARGE SCALE GENOMIC DNA]</scope>
    <source>
        <strain evidence="8 10">WO-44C</strain>
    </source>
</reference>